<evidence type="ECO:0000313" key="2">
    <source>
        <dbReference type="Proteomes" id="UP000186373"/>
    </source>
</evidence>
<gene>
    <name evidence="1" type="ORF">SAMN05421639_101716</name>
</gene>
<dbReference type="EMBL" id="FTNY01000001">
    <property type="protein sequence ID" value="SIS30113.1"/>
    <property type="molecule type" value="Genomic_DNA"/>
</dbReference>
<protein>
    <submittedName>
        <fullName evidence="1">Uncharacterized protein</fullName>
    </submittedName>
</protein>
<proteinExistence type="predicted"/>
<accession>A0A1N7HZ56</accession>
<keyword evidence="2" id="KW-1185">Reference proteome</keyword>
<sequence>MAIVNCENMKERVFQEYKKQYSKKFKDNSLINEFFKTHVLDTIKDSDILQELNKNGRDLSKMEPLDYLENESILLRTIRVCVLLELSKDYTEFKKFNKKIKKDKESIADVEFEKLLTELIKIQPN</sequence>
<dbReference type="AlphaFoldDB" id="A0A1N7HZ56"/>
<reference evidence="2" key="1">
    <citation type="submission" date="2017-01" db="EMBL/GenBank/DDBJ databases">
        <authorList>
            <person name="Varghese N."/>
            <person name="Submissions S."/>
        </authorList>
    </citation>
    <scope>NUCLEOTIDE SEQUENCE [LARGE SCALE GENOMIC DNA]</scope>
    <source>
        <strain evidence="2">DSM 17126</strain>
    </source>
</reference>
<evidence type="ECO:0000313" key="1">
    <source>
        <dbReference type="EMBL" id="SIS30113.1"/>
    </source>
</evidence>
<name>A0A1N7HZ56_9FLAO</name>
<dbReference type="Proteomes" id="UP000186373">
    <property type="component" value="Unassembled WGS sequence"/>
</dbReference>
<organism evidence="1 2">
    <name type="scientific">Chryseobacterium shigense</name>
    <dbReference type="NCBI Taxonomy" id="297244"/>
    <lineage>
        <taxon>Bacteria</taxon>
        <taxon>Pseudomonadati</taxon>
        <taxon>Bacteroidota</taxon>
        <taxon>Flavobacteriia</taxon>
        <taxon>Flavobacteriales</taxon>
        <taxon>Weeksellaceae</taxon>
        <taxon>Chryseobacterium group</taxon>
        <taxon>Chryseobacterium</taxon>
    </lineage>
</organism>